<comment type="subcellular location">
    <subcellularLocation>
        <location evidence="1">Cell inner membrane</location>
        <topology evidence="1">Peripheral membrane protein</topology>
    </subcellularLocation>
</comment>
<keyword evidence="5" id="KW-0997">Cell inner membrane</keyword>
<dbReference type="RefSeq" id="WP_072344969.1">
    <property type="nucleotide sequence ID" value="NZ_FPKU01000003.1"/>
</dbReference>
<dbReference type="InterPro" id="IPR003593">
    <property type="entry name" value="AAA+_ATPase"/>
</dbReference>
<evidence type="ECO:0000256" key="5">
    <source>
        <dbReference type="ARBA" id="ARBA00022519"/>
    </source>
</evidence>
<evidence type="ECO:0000256" key="14">
    <source>
        <dbReference type="ARBA" id="ARBA00039050"/>
    </source>
</evidence>
<dbReference type="AlphaFoldDB" id="A0A1K2I0H5"/>
<gene>
    <name evidence="18" type="ORF">SAMN02983003_3004</name>
</gene>
<dbReference type="SMART" id="SM00382">
    <property type="entry name" value="AAA"/>
    <property type="match status" value="1"/>
</dbReference>
<evidence type="ECO:0000259" key="17">
    <source>
        <dbReference type="PROSITE" id="PS50893"/>
    </source>
</evidence>
<dbReference type="Pfam" id="PF00005">
    <property type="entry name" value="ABC_tran"/>
    <property type="match status" value="1"/>
</dbReference>
<feature type="domain" description="ABC transporter" evidence="17">
    <location>
        <begin position="14"/>
        <end position="265"/>
    </location>
</feature>
<keyword evidence="10" id="KW-1278">Translocase</keyword>
<dbReference type="PANTHER" id="PTHR43776">
    <property type="entry name" value="TRANSPORT ATP-BINDING PROTEIN"/>
    <property type="match status" value="1"/>
</dbReference>
<evidence type="ECO:0000256" key="8">
    <source>
        <dbReference type="ARBA" id="ARBA00022801"/>
    </source>
</evidence>
<evidence type="ECO:0000256" key="2">
    <source>
        <dbReference type="ARBA" id="ARBA00011469"/>
    </source>
</evidence>
<keyword evidence="9 18" id="KW-0067">ATP-binding</keyword>
<evidence type="ECO:0000256" key="12">
    <source>
        <dbReference type="ARBA" id="ARBA00037530"/>
    </source>
</evidence>
<keyword evidence="6" id="KW-0677">Repeat</keyword>
<reference evidence="18 19" key="1">
    <citation type="submission" date="2016-11" db="EMBL/GenBank/DDBJ databases">
        <authorList>
            <person name="Jaros S."/>
            <person name="Januszkiewicz K."/>
            <person name="Wedrychowicz H."/>
        </authorList>
    </citation>
    <scope>NUCLEOTIDE SEQUENCE [LARGE SCALE GENOMIC DNA]</scope>
    <source>
        <strain evidence="18 19">ATCC 23634</strain>
    </source>
</reference>
<dbReference type="GO" id="GO:0016887">
    <property type="term" value="F:ATP hydrolysis activity"/>
    <property type="evidence" value="ECO:0007669"/>
    <property type="project" value="InterPro"/>
</dbReference>
<dbReference type="EMBL" id="FPKU01000003">
    <property type="protein sequence ID" value="SFZ85832.1"/>
    <property type="molecule type" value="Genomic_DNA"/>
</dbReference>
<dbReference type="PROSITE" id="PS50893">
    <property type="entry name" value="ABC_TRANSPORTER_2"/>
    <property type="match status" value="1"/>
</dbReference>
<dbReference type="Gene3D" id="3.40.50.300">
    <property type="entry name" value="P-loop containing nucleotide triphosphate hydrolases"/>
    <property type="match status" value="1"/>
</dbReference>
<dbReference type="STRING" id="665118.SAMN02983003_3004"/>
<organism evidence="18 19">
    <name type="scientific">Devosia enhydra</name>
    <dbReference type="NCBI Taxonomy" id="665118"/>
    <lineage>
        <taxon>Bacteria</taxon>
        <taxon>Pseudomonadati</taxon>
        <taxon>Pseudomonadota</taxon>
        <taxon>Alphaproteobacteria</taxon>
        <taxon>Hyphomicrobiales</taxon>
        <taxon>Devosiaceae</taxon>
        <taxon>Devosia</taxon>
    </lineage>
</organism>
<dbReference type="GO" id="GO:0005886">
    <property type="term" value="C:plasma membrane"/>
    <property type="evidence" value="ECO:0007669"/>
    <property type="project" value="UniProtKB-SubCell"/>
</dbReference>
<evidence type="ECO:0000256" key="6">
    <source>
        <dbReference type="ARBA" id="ARBA00022737"/>
    </source>
</evidence>
<dbReference type="SUPFAM" id="SSF52540">
    <property type="entry name" value="P-loop containing nucleoside triphosphate hydrolases"/>
    <property type="match status" value="1"/>
</dbReference>
<dbReference type="InterPro" id="IPR013563">
    <property type="entry name" value="Oligopep_ABC_C"/>
</dbReference>
<name>A0A1K2I0H5_9HYPH</name>
<keyword evidence="19" id="KW-1185">Reference proteome</keyword>
<evidence type="ECO:0000256" key="7">
    <source>
        <dbReference type="ARBA" id="ARBA00022741"/>
    </source>
</evidence>
<evidence type="ECO:0000256" key="13">
    <source>
        <dbReference type="ARBA" id="ARBA00038416"/>
    </source>
</evidence>
<evidence type="ECO:0000256" key="4">
    <source>
        <dbReference type="ARBA" id="ARBA00022475"/>
    </source>
</evidence>
<evidence type="ECO:0000313" key="18">
    <source>
        <dbReference type="EMBL" id="SFZ85832.1"/>
    </source>
</evidence>
<dbReference type="EC" id="7.4.2.10" evidence="14"/>
<sequence>MDAVAETRPPRPLLEVEHLARHFTLGRRGLFGGNQRILRAVDDVSFSIGKGETLGLVGESGCGKTTTGRLILRLIEPSEGVVRFDGRDVRAMGAGELRALRRDMQIVFQDPFGALNPRMTAGELIVEPLVIHDVGDTVSREKRLRQLLDRVGLATHHAARFPHEFSGGQRQRLCIARALSLDPAFIVCDEAVSALDVSVQAQILNLLQDLKHDLGLTYLFISHDLGVVRHISDRVAVMYLGQIVEIGPKGAIFNAPAHPYTQALLGSVPTADKGRKSFFTIKGDVPSAANPPSGCRFHTRCPIAQPVCSTTAPPPVTVSPGHTANCHFAKPAAS</sequence>
<dbReference type="GO" id="GO:0015833">
    <property type="term" value="P:peptide transport"/>
    <property type="evidence" value="ECO:0007669"/>
    <property type="project" value="InterPro"/>
</dbReference>
<keyword evidence="11" id="KW-0472">Membrane</keyword>
<dbReference type="GO" id="GO:0055085">
    <property type="term" value="P:transmembrane transport"/>
    <property type="evidence" value="ECO:0007669"/>
    <property type="project" value="UniProtKB-ARBA"/>
</dbReference>
<evidence type="ECO:0000256" key="11">
    <source>
        <dbReference type="ARBA" id="ARBA00023136"/>
    </source>
</evidence>
<evidence type="ECO:0000313" key="19">
    <source>
        <dbReference type="Proteomes" id="UP000183447"/>
    </source>
</evidence>
<evidence type="ECO:0000256" key="1">
    <source>
        <dbReference type="ARBA" id="ARBA00004417"/>
    </source>
</evidence>
<dbReference type="PANTHER" id="PTHR43776:SF15">
    <property type="entry name" value="GLUTATHIONE IMPORT ATP-BINDING PROTEIN GSIA"/>
    <property type="match status" value="1"/>
</dbReference>
<keyword evidence="3" id="KW-0813">Transport</keyword>
<dbReference type="NCBIfam" id="TIGR01727">
    <property type="entry name" value="oligo_HPY"/>
    <property type="match status" value="1"/>
</dbReference>
<dbReference type="InterPro" id="IPR050319">
    <property type="entry name" value="ABC_transp_ATP-bind"/>
</dbReference>
<dbReference type="InterPro" id="IPR027417">
    <property type="entry name" value="P-loop_NTPase"/>
</dbReference>
<keyword evidence="8" id="KW-0378">Hydrolase</keyword>
<dbReference type="Proteomes" id="UP000183447">
    <property type="component" value="Unassembled WGS sequence"/>
</dbReference>
<dbReference type="InterPro" id="IPR003439">
    <property type="entry name" value="ABC_transporter-like_ATP-bd"/>
</dbReference>
<evidence type="ECO:0000256" key="3">
    <source>
        <dbReference type="ARBA" id="ARBA00022448"/>
    </source>
</evidence>
<dbReference type="CDD" id="cd03257">
    <property type="entry name" value="ABC_NikE_OppD_transporters"/>
    <property type="match status" value="1"/>
</dbReference>
<evidence type="ECO:0000256" key="10">
    <source>
        <dbReference type="ARBA" id="ARBA00022967"/>
    </source>
</evidence>
<keyword evidence="4" id="KW-1003">Cell membrane</keyword>
<dbReference type="OrthoDB" id="9802264at2"/>
<accession>A0A1K2I0H5</accession>
<protein>
    <recommendedName>
        <fullName evidence="15">Glutathione import ATP-binding protein GsiA</fullName>
        <ecNumber evidence="14">7.4.2.10</ecNumber>
    </recommendedName>
</protein>
<dbReference type="Pfam" id="PF08352">
    <property type="entry name" value="oligo_HPY"/>
    <property type="match status" value="1"/>
</dbReference>
<evidence type="ECO:0000256" key="16">
    <source>
        <dbReference type="ARBA" id="ARBA00047640"/>
    </source>
</evidence>
<comment type="catalytic activity">
    <reaction evidence="16">
        <text>glutathione(out) + ATP + H2O = glutathione(in) + ADP + phosphate + H(+)</text>
        <dbReference type="Rhea" id="RHEA:29791"/>
        <dbReference type="ChEBI" id="CHEBI:15377"/>
        <dbReference type="ChEBI" id="CHEBI:15378"/>
        <dbReference type="ChEBI" id="CHEBI:30616"/>
        <dbReference type="ChEBI" id="CHEBI:43474"/>
        <dbReference type="ChEBI" id="CHEBI:57925"/>
        <dbReference type="ChEBI" id="CHEBI:456216"/>
        <dbReference type="EC" id="7.4.2.10"/>
    </reaction>
</comment>
<comment type="similarity">
    <text evidence="13">Belongs to the ABC transporter superfamily. Glutathione importer (TC 3.A.1.5.11) family.</text>
</comment>
<dbReference type="PROSITE" id="PS00211">
    <property type="entry name" value="ABC_TRANSPORTER_1"/>
    <property type="match status" value="1"/>
</dbReference>
<dbReference type="FunFam" id="3.40.50.300:FF:000016">
    <property type="entry name" value="Oligopeptide ABC transporter ATP-binding component"/>
    <property type="match status" value="1"/>
</dbReference>
<proteinExistence type="inferred from homology"/>
<comment type="function">
    <text evidence="12">Part of the ABC transporter complex GsiABCD involved in glutathione import. Responsible for energy coupling to the transport system.</text>
</comment>
<evidence type="ECO:0000256" key="9">
    <source>
        <dbReference type="ARBA" id="ARBA00022840"/>
    </source>
</evidence>
<evidence type="ECO:0000256" key="15">
    <source>
        <dbReference type="ARBA" id="ARBA00041187"/>
    </source>
</evidence>
<keyword evidence="7" id="KW-0547">Nucleotide-binding</keyword>
<comment type="subunit">
    <text evidence="2">The complex is composed of two ATP-binding proteins (GsiA), two transmembrane proteins (GsiC and GsiD) and a solute-binding protein (GsiB).</text>
</comment>
<dbReference type="InterPro" id="IPR017871">
    <property type="entry name" value="ABC_transporter-like_CS"/>
</dbReference>
<dbReference type="GO" id="GO:0005524">
    <property type="term" value="F:ATP binding"/>
    <property type="evidence" value="ECO:0007669"/>
    <property type="project" value="UniProtKB-KW"/>
</dbReference>